<dbReference type="SMART" id="SM00245">
    <property type="entry name" value="TSPc"/>
    <property type="match status" value="1"/>
</dbReference>
<feature type="domain" description="Tail specific protease" evidence="1">
    <location>
        <begin position="240"/>
        <end position="466"/>
    </location>
</feature>
<protein>
    <submittedName>
        <fullName evidence="2">Peptidase</fullName>
    </submittedName>
</protein>
<dbReference type="InterPro" id="IPR005151">
    <property type="entry name" value="Tail-specific_protease"/>
</dbReference>
<dbReference type="Pfam" id="PF03572">
    <property type="entry name" value="Peptidase_S41"/>
    <property type="match status" value="1"/>
</dbReference>
<dbReference type="Gene3D" id="3.90.226.10">
    <property type="entry name" value="2-enoyl-CoA Hydratase, Chain A, domain 1"/>
    <property type="match status" value="1"/>
</dbReference>
<dbReference type="Proteomes" id="UP000235778">
    <property type="component" value="Unassembled WGS sequence"/>
</dbReference>
<dbReference type="PROSITE" id="PS51257">
    <property type="entry name" value="PROKAR_LIPOPROTEIN"/>
    <property type="match status" value="1"/>
</dbReference>
<dbReference type="InterPro" id="IPR029045">
    <property type="entry name" value="ClpP/crotonase-like_dom_sf"/>
</dbReference>
<proteinExistence type="predicted"/>
<dbReference type="SUPFAM" id="SSF52096">
    <property type="entry name" value="ClpP/crotonase"/>
    <property type="match status" value="1"/>
</dbReference>
<sequence length="489" mass="56294">MKALKYAMTLALIQGSFACHSEQVKKDQTHDINGVWFSQRDGEIKVIENETTRTIQVVNNTCYEVSNSLSYGTELSYEAIKQHATRQGNQLILNILRPRPFTYTLVININDVCPQGLSPSMTRDGHFDSDAQSMFDIYWQDMKNHYAFFEERNIDWDEVYDKYYDDLYGADYEQLIHVFDEILSQLKDDHSSIYIPSKEQQIWYSNKTILEQQLELEADQLDIPESEQESYIASQKNKITLNIMKYLFENEQEGFKNRASRESKEHRLNWGIIDNKGIPTGYLRIGDFMSYIDEGLITGTPKRNTDKAHRQFEELVTKILTQLNDTQSLIIDIRENEGGLDMQGLWLLQHLIEEQQLAWHVSSYFKDEFSHDVDVMMTPSNGISYTKPIVLLTSFGTVSAAETFASAMKTLPHVTIVGESTSGATSDAFGRMLPNGWEYSLSNLYYKNRDLENHEVTGVQPDHVVGNFVLEDRHQGRDAALEKALSLLY</sequence>
<evidence type="ECO:0000259" key="1">
    <source>
        <dbReference type="SMART" id="SM00245"/>
    </source>
</evidence>
<name>A0A2N7BKW2_9VIBR</name>
<comment type="caution">
    <text evidence="2">The sequence shown here is derived from an EMBL/GenBank/DDBJ whole genome shotgun (WGS) entry which is preliminary data.</text>
</comment>
<evidence type="ECO:0000313" key="3">
    <source>
        <dbReference type="Proteomes" id="UP000235778"/>
    </source>
</evidence>
<gene>
    <name evidence="2" type="ORF">BCV30_16330</name>
</gene>
<dbReference type="CDD" id="cd07563">
    <property type="entry name" value="Peptidase_S41_IRBP"/>
    <property type="match status" value="1"/>
</dbReference>
<organism evidence="2 3">
    <name type="scientific">Vibrio lentus</name>
    <dbReference type="NCBI Taxonomy" id="136468"/>
    <lineage>
        <taxon>Bacteria</taxon>
        <taxon>Pseudomonadati</taxon>
        <taxon>Pseudomonadota</taxon>
        <taxon>Gammaproteobacteria</taxon>
        <taxon>Vibrionales</taxon>
        <taxon>Vibrionaceae</taxon>
        <taxon>Vibrio</taxon>
    </lineage>
</organism>
<dbReference type="GO" id="GO:0006508">
    <property type="term" value="P:proteolysis"/>
    <property type="evidence" value="ECO:0007669"/>
    <property type="project" value="InterPro"/>
</dbReference>
<evidence type="ECO:0000313" key="2">
    <source>
        <dbReference type="EMBL" id="PME58736.1"/>
    </source>
</evidence>
<dbReference type="Gene3D" id="3.30.750.44">
    <property type="match status" value="1"/>
</dbReference>
<reference evidence="3" key="1">
    <citation type="submission" date="2016-07" db="EMBL/GenBank/DDBJ databases">
        <title>Nontailed viruses are major unrecognized killers of bacteria in the ocean.</title>
        <authorList>
            <person name="Kauffman K."/>
            <person name="Hussain F."/>
            <person name="Yang J."/>
            <person name="Arevalo P."/>
            <person name="Brown J."/>
            <person name="Cutler M."/>
            <person name="Kelly L."/>
            <person name="Polz M.F."/>
        </authorList>
    </citation>
    <scope>NUCLEOTIDE SEQUENCE [LARGE SCALE GENOMIC DNA]</scope>
    <source>
        <strain evidence="3">10N.286.55.C1</strain>
    </source>
</reference>
<dbReference type="GO" id="GO:0008236">
    <property type="term" value="F:serine-type peptidase activity"/>
    <property type="evidence" value="ECO:0007669"/>
    <property type="project" value="InterPro"/>
</dbReference>
<dbReference type="RefSeq" id="WP_102268069.1">
    <property type="nucleotide sequence ID" value="NZ_MCSH01000139.1"/>
</dbReference>
<accession>A0A2N7BKW2</accession>
<dbReference type="EMBL" id="MCSI01000156">
    <property type="protein sequence ID" value="PME58736.1"/>
    <property type="molecule type" value="Genomic_DNA"/>
</dbReference>
<dbReference type="PANTHER" id="PTHR11261">
    <property type="entry name" value="INTERPHOTORECEPTOR RETINOID-BINDING PROTEIN"/>
    <property type="match status" value="1"/>
</dbReference>
<dbReference type="PANTHER" id="PTHR11261:SF3">
    <property type="entry name" value="RETINOL-BINDING PROTEIN 3"/>
    <property type="match status" value="1"/>
</dbReference>
<dbReference type="AlphaFoldDB" id="A0A2N7BKW2"/>